<evidence type="ECO:0000256" key="6">
    <source>
        <dbReference type="ARBA" id="ARBA00023251"/>
    </source>
</evidence>
<dbReference type="InterPro" id="IPR050763">
    <property type="entry name" value="ABC_transporter_ATP-binding"/>
</dbReference>
<evidence type="ECO:0000256" key="5">
    <source>
        <dbReference type="ARBA" id="ARBA00022840"/>
    </source>
</evidence>
<evidence type="ECO:0000313" key="8">
    <source>
        <dbReference type="EMBL" id="NKY03149.1"/>
    </source>
</evidence>
<dbReference type="EMBL" id="JAAXPC010000009">
    <property type="protein sequence ID" value="NKY03149.1"/>
    <property type="molecule type" value="Genomic_DNA"/>
</dbReference>
<dbReference type="Pfam" id="PF00005">
    <property type="entry name" value="ABC_tran"/>
    <property type="match status" value="1"/>
</dbReference>
<protein>
    <submittedName>
        <fullName evidence="8">ABC transporter ATP-binding protein</fullName>
    </submittedName>
</protein>
<sequence>MTDAHEGRVGLPDPVIEVAGLTKHFGSFRVLDGLDLRVRPGEVAGFLGPNGAGKSTTIRVLLGLYRYDGGTVRVFGADPHADAVAIHSRLAYVPGDVNLWPQLTGGQCIDLLLSLRGIRAESASRRAELIDRFDLDPTKKASTYSKGNRQKVALIAALAADTELLILDEPTSGLDPLMTHQFTECVRECATQGSAVLMSSHILAEVEQLCDTVTIIRDGRTVQSGSLRDLRHLRRSRVTATVAGDSADLASVTGVHDFEQRAEGEVTFTVDDTGLVAVTRELADRDVRTLAVTPPSLEELFLHAYGERLEAR</sequence>
<name>A0A846WP15_9ACTN</name>
<keyword evidence="6" id="KW-0046">Antibiotic resistance</keyword>
<evidence type="ECO:0000313" key="9">
    <source>
        <dbReference type="Proteomes" id="UP000563898"/>
    </source>
</evidence>
<dbReference type="GO" id="GO:0005524">
    <property type="term" value="F:ATP binding"/>
    <property type="evidence" value="ECO:0007669"/>
    <property type="project" value="UniProtKB-KW"/>
</dbReference>
<dbReference type="InterPro" id="IPR003439">
    <property type="entry name" value="ABC_transporter-like_ATP-bd"/>
</dbReference>
<dbReference type="Proteomes" id="UP000563898">
    <property type="component" value="Unassembled WGS sequence"/>
</dbReference>
<dbReference type="InterPro" id="IPR025302">
    <property type="entry name" value="DrrA1/2-like_C"/>
</dbReference>
<keyword evidence="4" id="KW-0547">Nucleotide-binding</keyword>
<dbReference type="GO" id="GO:0046677">
    <property type="term" value="P:response to antibiotic"/>
    <property type="evidence" value="ECO:0007669"/>
    <property type="project" value="UniProtKB-KW"/>
</dbReference>
<dbReference type="InterPro" id="IPR003593">
    <property type="entry name" value="AAA+_ATPase"/>
</dbReference>
<dbReference type="RefSeq" id="WP_006368221.1">
    <property type="nucleotide sequence ID" value="NZ_CP073075.1"/>
</dbReference>
<gene>
    <name evidence="8" type="ORF">HGA05_16390</name>
</gene>
<reference evidence="8 9" key="1">
    <citation type="submission" date="2020-04" db="EMBL/GenBank/DDBJ databases">
        <title>MicrobeNet Type strains.</title>
        <authorList>
            <person name="Nicholson A.C."/>
        </authorList>
    </citation>
    <scope>NUCLEOTIDE SEQUENCE [LARGE SCALE GENOMIC DNA]</scope>
    <source>
        <strain evidence="8 9">ATCC BAA-14</strain>
    </source>
</reference>
<dbReference type="GO" id="GO:0016887">
    <property type="term" value="F:ATP hydrolysis activity"/>
    <property type="evidence" value="ECO:0007669"/>
    <property type="project" value="InterPro"/>
</dbReference>
<dbReference type="PROSITE" id="PS00211">
    <property type="entry name" value="ABC_TRANSPORTER_1"/>
    <property type="match status" value="1"/>
</dbReference>
<accession>A0A846WP15</accession>
<dbReference type="AlphaFoldDB" id="A0A846WP15"/>
<dbReference type="InterPro" id="IPR017871">
    <property type="entry name" value="ABC_transporter-like_CS"/>
</dbReference>
<dbReference type="InterPro" id="IPR027417">
    <property type="entry name" value="P-loop_NTPase"/>
</dbReference>
<comment type="similarity">
    <text evidence="2">Belongs to the ABC transporter superfamily.</text>
</comment>
<comment type="caution">
    <text evidence="8">The sequence shown here is derived from an EMBL/GenBank/DDBJ whole genome shotgun (WGS) entry which is preliminary data.</text>
</comment>
<dbReference type="Pfam" id="PF13732">
    <property type="entry name" value="DrrA1-3_C"/>
    <property type="match status" value="1"/>
</dbReference>
<organism evidence="8 9">
    <name type="scientific">Gordonia polyisoprenivorans</name>
    <dbReference type="NCBI Taxonomy" id="84595"/>
    <lineage>
        <taxon>Bacteria</taxon>
        <taxon>Bacillati</taxon>
        <taxon>Actinomycetota</taxon>
        <taxon>Actinomycetes</taxon>
        <taxon>Mycobacteriales</taxon>
        <taxon>Gordoniaceae</taxon>
        <taxon>Gordonia</taxon>
    </lineage>
</organism>
<proteinExistence type="inferred from homology"/>
<evidence type="ECO:0000256" key="3">
    <source>
        <dbReference type="ARBA" id="ARBA00022448"/>
    </source>
</evidence>
<comment type="subcellular location">
    <subcellularLocation>
        <location evidence="1">Cell membrane</location>
        <topology evidence="1">Peripheral membrane protein</topology>
    </subcellularLocation>
</comment>
<evidence type="ECO:0000256" key="2">
    <source>
        <dbReference type="ARBA" id="ARBA00005417"/>
    </source>
</evidence>
<dbReference type="GO" id="GO:0005886">
    <property type="term" value="C:plasma membrane"/>
    <property type="evidence" value="ECO:0007669"/>
    <property type="project" value="UniProtKB-SubCell"/>
</dbReference>
<dbReference type="SMART" id="SM00382">
    <property type="entry name" value="AAA"/>
    <property type="match status" value="1"/>
</dbReference>
<evidence type="ECO:0000256" key="4">
    <source>
        <dbReference type="ARBA" id="ARBA00022741"/>
    </source>
</evidence>
<dbReference type="PANTHER" id="PTHR42711:SF5">
    <property type="entry name" value="ABC TRANSPORTER ATP-BINDING PROTEIN NATA"/>
    <property type="match status" value="1"/>
</dbReference>
<dbReference type="Gene3D" id="3.40.50.300">
    <property type="entry name" value="P-loop containing nucleotide triphosphate hydrolases"/>
    <property type="match status" value="1"/>
</dbReference>
<dbReference type="PROSITE" id="PS50893">
    <property type="entry name" value="ABC_TRANSPORTER_2"/>
    <property type="match status" value="1"/>
</dbReference>
<keyword evidence="3" id="KW-0813">Transport</keyword>
<dbReference type="CDD" id="cd03230">
    <property type="entry name" value="ABC_DR_subfamily_A"/>
    <property type="match status" value="1"/>
</dbReference>
<evidence type="ECO:0000256" key="1">
    <source>
        <dbReference type="ARBA" id="ARBA00004202"/>
    </source>
</evidence>
<dbReference type="SUPFAM" id="SSF52540">
    <property type="entry name" value="P-loop containing nucleoside triphosphate hydrolases"/>
    <property type="match status" value="1"/>
</dbReference>
<keyword evidence="5 8" id="KW-0067">ATP-binding</keyword>
<feature type="domain" description="ABC transporter" evidence="7">
    <location>
        <begin position="16"/>
        <end position="243"/>
    </location>
</feature>
<dbReference type="PANTHER" id="PTHR42711">
    <property type="entry name" value="ABC TRANSPORTER ATP-BINDING PROTEIN"/>
    <property type="match status" value="1"/>
</dbReference>
<evidence type="ECO:0000259" key="7">
    <source>
        <dbReference type="PROSITE" id="PS50893"/>
    </source>
</evidence>